<evidence type="ECO:0000313" key="3">
    <source>
        <dbReference type="Proteomes" id="UP000198683"/>
    </source>
</evidence>
<dbReference type="EMBL" id="FNFB01000021">
    <property type="protein sequence ID" value="SDL44112.1"/>
    <property type="molecule type" value="Genomic_DNA"/>
</dbReference>
<sequence>MPHTGRRGAKRREKIENMTGLPGPGPQDCPARAAAIKTAVKTAVITAVGTAVTAIEPTMTAAVRAGKVTC</sequence>
<proteinExistence type="predicted"/>
<protein>
    <submittedName>
        <fullName evidence="2">Uncharacterized protein</fullName>
    </submittedName>
</protein>
<gene>
    <name evidence="2" type="ORF">SAMN05421874_121117</name>
</gene>
<accession>A0A1G9K381</accession>
<dbReference type="Proteomes" id="UP000198683">
    <property type="component" value="Unassembled WGS sequence"/>
</dbReference>
<feature type="compositionally biased region" description="Basic residues" evidence="1">
    <location>
        <begin position="1"/>
        <end position="12"/>
    </location>
</feature>
<keyword evidence="3" id="KW-1185">Reference proteome</keyword>
<evidence type="ECO:0000256" key="1">
    <source>
        <dbReference type="SAM" id="MobiDB-lite"/>
    </source>
</evidence>
<name>A0A1G9K381_9ACTN</name>
<feature type="region of interest" description="Disordered" evidence="1">
    <location>
        <begin position="1"/>
        <end position="28"/>
    </location>
</feature>
<dbReference type="AlphaFoldDB" id="A0A1G9K381"/>
<evidence type="ECO:0000313" key="2">
    <source>
        <dbReference type="EMBL" id="SDL44112.1"/>
    </source>
</evidence>
<dbReference type="STRING" id="683260.SAMN05421874_121117"/>
<reference evidence="2 3" key="1">
    <citation type="submission" date="2016-10" db="EMBL/GenBank/DDBJ databases">
        <authorList>
            <person name="de Groot N.N."/>
        </authorList>
    </citation>
    <scope>NUCLEOTIDE SEQUENCE [LARGE SCALE GENOMIC DNA]</scope>
    <source>
        <strain evidence="2 3">CGMCC 4.5681</strain>
    </source>
</reference>
<organism evidence="2 3">
    <name type="scientific">Nonomuraea maritima</name>
    <dbReference type="NCBI Taxonomy" id="683260"/>
    <lineage>
        <taxon>Bacteria</taxon>
        <taxon>Bacillati</taxon>
        <taxon>Actinomycetota</taxon>
        <taxon>Actinomycetes</taxon>
        <taxon>Streptosporangiales</taxon>
        <taxon>Streptosporangiaceae</taxon>
        <taxon>Nonomuraea</taxon>
    </lineage>
</organism>